<dbReference type="InterPro" id="IPR003423">
    <property type="entry name" value="OMP_efflux"/>
</dbReference>
<keyword evidence="4" id="KW-1134">Transmembrane beta strand</keyword>
<reference evidence="9" key="2">
    <citation type="submission" date="2021-04" db="EMBL/GenBank/DDBJ databases">
        <authorList>
            <person name="Gilroy R."/>
        </authorList>
    </citation>
    <scope>NUCLEOTIDE SEQUENCE</scope>
    <source>
        <strain evidence="9">ChiBcec15-1070</strain>
    </source>
</reference>
<dbReference type="GO" id="GO:0015562">
    <property type="term" value="F:efflux transmembrane transporter activity"/>
    <property type="evidence" value="ECO:0007669"/>
    <property type="project" value="InterPro"/>
</dbReference>
<protein>
    <submittedName>
        <fullName evidence="9">TolC family protein</fullName>
    </submittedName>
</protein>
<dbReference type="EMBL" id="DXHL01000019">
    <property type="protein sequence ID" value="HIW10591.1"/>
    <property type="molecule type" value="Genomic_DNA"/>
</dbReference>
<evidence type="ECO:0000256" key="1">
    <source>
        <dbReference type="ARBA" id="ARBA00004442"/>
    </source>
</evidence>
<evidence type="ECO:0000256" key="8">
    <source>
        <dbReference type="SAM" id="SignalP"/>
    </source>
</evidence>
<gene>
    <name evidence="9" type="ORF">H9888_03720</name>
</gene>
<dbReference type="Gene3D" id="1.20.1600.10">
    <property type="entry name" value="Outer membrane efflux proteins (OEP)"/>
    <property type="match status" value="1"/>
</dbReference>
<keyword evidence="6" id="KW-0472">Membrane</keyword>
<evidence type="ECO:0000256" key="7">
    <source>
        <dbReference type="ARBA" id="ARBA00023237"/>
    </source>
</evidence>
<evidence type="ECO:0000256" key="2">
    <source>
        <dbReference type="ARBA" id="ARBA00007613"/>
    </source>
</evidence>
<dbReference type="GO" id="GO:0009279">
    <property type="term" value="C:cell outer membrane"/>
    <property type="evidence" value="ECO:0007669"/>
    <property type="project" value="UniProtKB-SubCell"/>
</dbReference>
<evidence type="ECO:0000256" key="4">
    <source>
        <dbReference type="ARBA" id="ARBA00022452"/>
    </source>
</evidence>
<keyword evidence="7" id="KW-0998">Cell outer membrane</keyword>
<sequence>MTRKLYCLLLSGVLGCAAGRATAQTADYAAFLNAVAERSPQLTAAQKSHTATVRSLRTGLAPDDPSVGLEYYFTDETRYELAVEQTFDFPTVYHQRNKISKLGISKAEQEYQATKRSIMMQVSDAYLALNYAVARLDILESRHSNLQRVVAMYREGVEAGQHTVMELRNAQMLLTENENSITLTEAERDEAAATLTQLNGGVAIEAQGYPQFRFTGTADEFVSAALAVDYALQSVALDTLIAQRELKLSRNEWIPKLKVGYKVEIEGTRGTNALLAGISLPLWQNSGRTRYAKAQQAAARAQHEALRSETEARLQALYGRYQSLVAALEARSGDEEVGNYPALLKEAVAAGRISDIEALLGLSEWYDMRDSLMALEYAVAMAGASMAVCLM</sequence>
<keyword evidence="8" id="KW-0732">Signal</keyword>
<dbReference type="SUPFAM" id="SSF56954">
    <property type="entry name" value="Outer membrane efflux proteins (OEP)"/>
    <property type="match status" value="1"/>
</dbReference>
<evidence type="ECO:0000313" key="9">
    <source>
        <dbReference type="EMBL" id="HIW10591.1"/>
    </source>
</evidence>
<dbReference type="GO" id="GO:0015288">
    <property type="term" value="F:porin activity"/>
    <property type="evidence" value="ECO:0007669"/>
    <property type="project" value="TreeGrafter"/>
</dbReference>
<dbReference type="PANTHER" id="PTHR30026:SF20">
    <property type="entry name" value="OUTER MEMBRANE PROTEIN TOLC"/>
    <property type="match status" value="1"/>
</dbReference>
<dbReference type="PROSITE" id="PS51257">
    <property type="entry name" value="PROKAR_LIPOPROTEIN"/>
    <property type="match status" value="1"/>
</dbReference>
<dbReference type="Proteomes" id="UP000823926">
    <property type="component" value="Unassembled WGS sequence"/>
</dbReference>
<keyword evidence="5" id="KW-0812">Transmembrane</keyword>
<proteinExistence type="inferred from homology"/>
<accession>A0A9D1TXR4</accession>
<evidence type="ECO:0000256" key="3">
    <source>
        <dbReference type="ARBA" id="ARBA00022448"/>
    </source>
</evidence>
<feature type="chain" id="PRO_5039219666" evidence="8">
    <location>
        <begin position="24"/>
        <end position="391"/>
    </location>
</feature>
<keyword evidence="3" id="KW-0813">Transport</keyword>
<feature type="signal peptide" evidence="8">
    <location>
        <begin position="1"/>
        <end position="23"/>
    </location>
</feature>
<evidence type="ECO:0000256" key="6">
    <source>
        <dbReference type="ARBA" id="ARBA00023136"/>
    </source>
</evidence>
<comment type="caution">
    <text evidence="9">The sequence shown here is derived from an EMBL/GenBank/DDBJ whole genome shotgun (WGS) entry which is preliminary data.</text>
</comment>
<dbReference type="PANTHER" id="PTHR30026">
    <property type="entry name" value="OUTER MEMBRANE PROTEIN TOLC"/>
    <property type="match status" value="1"/>
</dbReference>
<dbReference type="GO" id="GO:1990281">
    <property type="term" value="C:efflux pump complex"/>
    <property type="evidence" value="ECO:0007669"/>
    <property type="project" value="TreeGrafter"/>
</dbReference>
<name>A0A9D1TXR4_9BACT</name>
<dbReference type="AlphaFoldDB" id="A0A9D1TXR4"/>
<comment type="subcellular location">
    <subcellularLocation>
        <location evidence="1">Cell outer membrane</location>
    </subcellularLocation>
</comment>
<dbReference type="InterPro" id="IPR051906">
    <property type="entry name" value="TolC-like"/>
</dbReference>
<comment type="similarity">
    <text evidence="2">Belongs to the outer membrane factor (OMF) (TC 1.B.17) family.</text>
</comment>
<dbReference type="Pfam" id="PF02321">
    <property type="entry name" value="OEP"/>
    <property type="match status" value="1"/>
</dbReference>
<evidence type="ECO:0000256" key="5">
    <source>
        <dbReference type="ARBA" id="ARBA00022692"/>
    </source>
</evidence>
<evidence type="ECO:0000313" key="10">
    <source>
        <dbReference type="Proteomes" id="UP000823926"/>
    </source>
</evidence>
<reference evidence="9" key="1">
    <citation type="journal article" date="2021" name="PeerJ">
        <title>Extensive microbial diversity within the chicken gut microbiome revealed by metagenomics and culture.</title>
        <authorList>
            <person name="Gilroy R."/>
            <person name="Ravi A."/>
            <person name="Getino M."/>
            <person name="Pursley I."/>
            <person name="Horton D.L."/>
            <person name="Alikhan N.F."/>
            <person name="Baker D."/>
            <person name="Gharbi K."/>
            <person name="Hall N."/>
            <person name="Watson M."/>
            <person name="Adriaenssens E.M."/>
            <person name="Foster-Nyarko E."/>
            <person name="Jarju S."/>
            <person name="Secka A."/>
            <person name="Antonio M."/>
            <person name="Oren A."/>
            <person name="Chaudhuri R.R."/>
            <person name="La Ragione R."/>
            <person name="Hildebrand F."/>
            <person name="Pallen M.J."/>
        </authorList>
    </citation>
    <scope>NUCLEOTIDE SEQUENCE</scope>
    <source>
        <strain evidence="9">ChiBcec15-1070</strain>
    </source>
</reference>
<organism evidence="9 10">
    <name type="scientific">Candidatus Rikenella faecigallinarum</name>
    <dbReference type="NCBI Taxonomy" id="2838745"/>
    <lineage>
        <taxon>Bacteria</taxon>
        <taxon>Pseudomonadati</taxon>
        <taxon>Bacteroidota</taxon>
        <taxon>Bacteroidia</taxon>
        <taxon>Bacteroidales</taxon>
        <taxon>Rikenellaceae</taxon>
        <taxon>Rikenella</taxon>
    </lineage>
</organism>